<dbReference type="Gene3D" id="3.30.450.40">
    <property type="match status" value="1"/>
</dbReference>
<protein>
    <recommendedName>
        <fullName evidence="3">GAF domain-containing protein</fullName>
    </recommendedName>
</protein>
<comment type="caution">
    <text evidence="1">The sequence shown here is derived from an EMBL/GenBank/DDBJ whole genome shotgun (WGS) entry which is preliminary data.</text>
</comment>
<keyword evidence="2" id="KW-1185">Reference proteome</keyword>
<name>A0ABU8N826_9PSEU</name>
<proteinExistence type="predicted"/>
<gene>
    <name evidence="1" type="ORF">WCD41_18380</name>
</gene>
<dbReference type="InterPro" id="IPR029016">
    <property type="entry name" value="GAF-like_dom_sf"/>
</dbReference>
<organism evidence="1 2">
    <name type="scientific">Actinomycetospora aeridis</name>
    <dbReference type="NCBI Taxonomy" id="3129231"/>
    <lineage>
        <taxon>Bacteria</taxon>
        <taxon>Bacillati</taxon>
        <taxon>Actinomycetota</taxon>
        <taxon>Actinomycetes</taxon>
        <taxon>Pseudonocardiales</taxon>
        <taxon>Pseudonocardiaceae</taxon>
        <taxon>Actinomycetospora</taxon>
    </lineage>
</organism>
<evidence type="ECO:0000313" key="2">
    <source>
        <dbReference type="Proteomes" id="UP001370100"/>
    </source>
</evidence>
<sequence>MTADRDIELGMVRARVRARIESSRTLIGRARTRAAGHDRDATVARAHARDHLGRMIISWIAVNGLATPTAADGSEDVLRLVLDATRALYDECSSISITTVDQLEGDARPYSTALGTGVAPSVDAAQYRFREGPCVDALEMDMVSAVRADDLTGRGDAERWPHLSRAADALGVRSALSIAVPWSALRCGLQVDQRAVGAINLYASAPRAFGQTEVQAMMLGAWAGSVMSGNEPAAVFHGTE</sequence>
<dbReference type="RefSeq" id="WP_337714996.1">
    <property type="nucleotide sequence ID" value="NZ_JBBEGL010000005.1"/>
</dbReference>
<dbReference type="EMBL" id="JBBEGL010000005">
    <property type="protein sequence ID" value="MEJ2888433.1"/>
    <property type="molecule type" value="Genomic_DNA"/>
</dbReference>
<evidence type="ECO:0000313" key="1">
    <source>
        <dbReference type="EMBL" id="MEJ2888433.1"/>
    </source>
</evidence>
<dbReference type="Proteomes" id="UP001370100">
    <property type="component" value="Unassembled WGS sequence"/>
</dbReference>
<evidence type="ECO:0008006" key="3">
    <source>
        <dbReference type="Google" id="ProtNLM"/>
    </source>
</evidence>
<reference evidence="1 2" key="1">
    <citation type="submission" date="2024-03" db="EMBL/GenBank/DDBJ databases">
        <title>Actinomycetospora sp. OC33-EN06, a novel actinomycete isolated from wild orchid (Aerides multiflora).</title>
        <authorList>
            <person name="Suriyachadkun C."/>
        </authorList>
    </citation>
    <scope>NUCLEOTIDE SEQUENCE [LARGE SCALE GENOMIC DNA]</scope>
    <source>
        <strain evidence="1 2">OC33-EN06</strain>
    </source>
</reference>
<accession>A0ABU8N826</accession>